<feature type="non-terminal residue" evidence="1">
    <location>
        <position position="78"/>
    </location>
</feature>
<reference evidence="1" key="1">
    <citation type="submission" date="2021-01" db="EMBL/GenBank/DDBJ databases">
        <authorList>
            <consortium name="Genoscope - CEA"/>
            <person name="William W."/>
        </authorList>
    </citation>
    <scope>NUCLEOTIDE SEQUENCE</scope>
</reference>
<accession>A0A816P6I6</accession>
<proteinExistence type="predicted"/>
<dbReference type="EMBL" id="HG994363">
    <property type="protein sequence ID" value="CAF2045189.1"/>
    <property type="molecule type" value="Genomic_DNA"/>
</dbReference>
<name>A0A816P6I6_BRANA</name>
<organism evidence="1">
    <name type="scientific">Brassica napus</name>
    <name type="common">Rape</name>
    <dbReference type="NCBI Taxonomy" id="3708"/>
    <lineage>
        <taxon>Eukaryota</taxon>
        <taxon>Viridiplantae</taxon>
        <taxon>Streptophyta</taxon>
        <taxon>Embryophyta</taxon>
        <taxon>Tracheophyta</taxon>
        <taxon>Spermatophyta</taxon>
        <taxon>Magnoliopsida</taxon>
        <taxon>eudicotyledons</taxon>
        <taxon>Gunneridae</taxon>
        <taxon>Pentapetalae</taxon>
        <taxon>rosids</taxon>
        <taxon>malvids</taxon>
        <taxon>Brassicales</taxon>
        <taxon>Brassicaceae</taxon>
        <taxon>Brassiceae</taxon>
        <taxon>Brassica</taxon>
    </lineage>
</organism>
<sequence length="78" mass="9142">TDRLPRATERRVPSNPDCNGSYSFQLILHRELKQRIQARAPKPPTVRGEAEVRRCRRSMVCAEEYRLHCIPPRPYTPI</sequence>
<protein>
    <submittedName>
        <fullName evidence="1">(rape) hypothetical protein</fullName>
    </submittedName>
</protein>
<gene>
    <name evidence="1" type="ORF">DARMORV10_A09P38260.1</name>
</gene>
<dbReference type="AlphaFoldDB" id="A0A816P6I6"/>
<evidence type="ECO:0000313" key="1">
    <source>
        <dbReference type="EMBL" id="CAF2045189.1"/>
    </source>
</evidence>
<dbReference type="Proteomes" id="UP001295469">
    <property type="component" value="Chromosome A09"/>
</dbReference>